<name>A0A1I6HDW6_9EURY</name>
<evidence type="ECO:0000259" key="1">
    <source>
        <dbReference type="PROSITE" id="PS51186"/>
    </source>
</evidence>
<dbReference type="EMBL" id="FOYS01000003">
    <property type="protein sequence ID" value="SFR52487.1"/>
    <property type="molecule type" value="Genomic_DNA"/>
</dbReference>
<dbReference type="Gene3D" id="3.40.630.30">
    <property type="match status" value="1"/>
</dbReference>
<dbReference type="Proteomes" id="UP000243250">
    <property type="component" value="Unassembled WGS sequence"/>
</dbReference>
<keyword evidence="2" id="KW-0808">Transferase</keyword>
<dbReference type="PROSITE" id="PS51186">
    <property type="entry name" value="GNAT"/>
    <property type="match status" value="1"/>
</dbReference>
<reference evidence="3" key="1">
    <citation type="submission" date="2016-10" db="EMBL/GenBank/DDBJ databases">
        <authorList>
            <person name="Varghese N."/>
            <person name="Submissions S."/>
        </authorList>
    </citation>
    <scope>NUCLEOTIDE SEQUENCE [LARGE SCALE GENOMIC DNA]</scope>
    <source>
        <strain evidence="3">CGMCC 1.8711</strain>
    </source>
</reference>
<evidence type="ECO:0000313" key="2">
    <source>
        <dbReference type="EMBL" id="SFR52487.1"/>
    </source>
</evidence>
<dbReference type="InterPro" id="IPR000182">
    <property type="entry name" value="GNAT_dom"/>
</dbReference>
<dbReference type="GO" id="GO:0016747">
    <property type="term" value="F:acyltransferase activity, transferring groups other than amino-acyl groups"/>
    <property type="evidence" value="ECO:0007669"/>
    <property type="project" value="InterPro"/>
</dbReference>
<keyword evidence="3" id="KW-1185">Reference proteome</keyword>
<accession>A0A1I6HDW6</accession>
<dbReference type="SUPFAM" id="SSF55729">
    <property type="entry name" value="Acyl-CoA N-acyltransferases (Nat)"/>
    <property type="match status" value="1"/>
</dbReference>
<protein>
    <submittedName>
        <fullName evidence="2">Ribosomal-protein-alanine N-acetyltransferase</fullName>
    </submittedName>
</protein>
<gene>
    <name evidence="2" type="ORF">SAMN04488124_2095</name>
</gene>
<dbReference type="InterPro" id="IPR016181">
    <property type="entry name" value="Acyl_CoA_acyltransferase"/>
</dbReference>
<dbReference type="CDD" id="cd04301">
    <property type="entry name" value="NAT_SF"/>
    <property type="match status" value="1"/>
</dbReference>
<dbReference type="STRING" id="555875.SAMN04488124_2095"/>
<dbReference type="OrthoDB" id="87545at2157"/>
<feature type="domain" description="N-acetyltransferase" evidence="1">
    <location>
        <begin position="3"/>
        <end position="140"/>
    </location>
</feature>
<organism evidence="2 3">
    <name type="scientific">Halogeometricum limi</name>
    <dbReference type="NCBI Taxonomy" id="555875"/>
    <lineage>
        <taxon>Archaea</taxon>
        <taxon>Methanobacteriati</taxon>
        <taxon>Methanobacteriota</taxon>
        <taxon>Stenosarchaea group</taxon>
        <taxon>Halobacteria</taxon>
        <taxon>Halobacteriales</taxon>
        <taxon>Haloferacaceae</taxon>
        <taxon>Halogeometricum</taxon>
    </lineage>
</organism>
<sequence length="140" mass="15111">MDGTVRRGRPADFDRLETLQSHLAEPAPELLAAGNLVGTVFVSVDARNRPVGYLLAVDGDDACYVAELVVDPAHRREGRGRGLLGTLFETRPSGTAVTVTVAPENGAARSLYESVGFEEDGRRPDYFESGDAVAYRRVCD</sequence>
<dbReference type="AlphaFoldDB" id="A0A1I6HDW6"/>
<proteinExistence type="predicted"/>
<dbReference type="Pfam" id="PF13508">
    <property type="entry name" value="Acetyltransf_7"/>
    <property type="match status" value="1"/>
</dbReference>
<dbReference type="RefSeq" id="WP_089880319.1">
    <property type="nucleotide sequence ID" value="NZ_FOYS01000003.1"/>
</dbReference>
<evidence type="ECO:0000313" key="3">
    <source>
        <dbReference type="Proteomes" id="UP000243250"/>
    </source>
</evidence>